<reference evidence="2" key="2">
    <citation type="submission" date="2021-05" db="UniProtKB">
        <authorList>
            <consortium name="EnsemblPlants"/>
        </authorList>
    </citation>
    <scope>IDENTIFICATION</scope>
    <source>
        <strain evidence="2">subsp. malaccensis</strain>
    </source>
</reference>
<gene>
    <name evidence="1" type="ORF">GSMUA_19020.1</name>
</gene>
<evidence type="ECO:0000313" key="2">
    <source>
        <dbReference type="EnsemblPlants" id="Ma11_p06340.1"/>
    </source>
</evidence>
<dbReference type="Proteomes" id="UP000012960">
    <property type="component" value="Unplaced"/>
</dbReference>
<dbReference type="InParanoid" id="A0A804L4V7"/>
<organism evidence="2 3">
    <name type="scientific">Musa acuminata subsp. malaccensis</name>
    <name type="common">Wild banana</name>
    <name type="synonym">Musa malaccensis</name>
    <dbReference type="NCBI Taxonomy" id="214687"/>
    <lineage>
        <taxon>Eukaryota</taxon>
        <taxon>Viridiplantae</taxon>
        <taxon>Streptophyta</taxon>
        <taxon>Embryophyta</taxon>
        <taxon>Tracheophyta</taxon>
        <taxon>Spermatophyta</taxon>
        <taxon>Magnoliopsida</taxon>
        <taxon>Liliopsida</taxon>
        <taxon>Zingiberales</taxon>
        <taxon>Musaceae</taxon>
        <taxon>Musa</taxon>
    </lineage>
</organism>
<dbReference type="EnsemblPlants" id="Ma11_t06340.1">
    <property type="protein sequence ID" value="Ma11_p06340.1"/>
    <property type="gene ID" value="Ma11_g06340"/>
</dbReference>
<dbReference type="AlphaFoldDB" id="A0A804L4V7"/>
<name>A0A804L4V7_MUSAM</name>
<keyword evidence="3" id="KW-1185">Reference proteome</keyword>
<sequence length="43" mass="5251">MNTFYLKEWKKKDITRIYHKWQKMNEESAVETGDTSSRTTRVL</sequence>
<evidence type="ECO:0000313" key="3">
    <source>
        <dbReference type="Proteomes" id="UP000012960"/>
    </source>
</evidence>
<accession>A0A804L4V7</accession>
<dbReference type="Gramene" id="Ma11_t06340.1">
    <property type="protein sequence ID" value="Ma11_p06340.1"/>
    <property type="gene ID" value="Ma11_g06340"/>
</dbReference>
<dbReference type="EMBL" id="HG996475">
    <property type="protein sequence ID" value="CAG1863726.1"/>
    <property type="molecule type" value="Genomic_DNA"/>
</dbReference>
<evidence type="ECO:0000313" key="1">
    <source>
        <dbReference type="EMBL" id="CAG1863726.1"/>
    </source>
</evidence>
<reference evidence="1" key="1">
    <citation type="submission" date="2021-03" db="EMBL/GenBank/DDBJ databases">
        <authorList>
            <consortium name="Genoscope - CEA"/>
            <person name="William W."/>
        </authorList>
    </citation>
    <scope>NUCLEOTIDE SEQUENCE</scope>
    <source>
        <strain evidence="1">Doubled-haploid Pahang</strain>
    </source>
</reference>
<protein>
    <submittedName>
        <fullName evidence="1">(wild Malaysian banana) hypothetical protein</fullName>
    </submittedName>
</protein>
<proteinExistence type="predicted"/>